<keyword evidence="1" id="KW-1133">Transmembrane helix</keyword>
<feature type="transmembrane region" description="Helical" evidence="1">
    <location>
        <begin position="48"/>
        <end position="68"/>
    </location>
</feature>
<dbReference type="RefSeq" id="WP_043767471.1">
    <property type="nucleotide sequence ID" value="NZ_JAME01000006.1"/>
</dbReference>
<organism evidence="2 3">
    <name type="scientific">Roseivivax isoporae LMG 25204</name>
    <dbReference type="NCBI Taxonomy" id="1449351"/>
    <lineage>
        <taxon>Bacteria</taxon>
        <taxon>Pseudomonadati</taxon>
        <taxon>Pseudomonadota</taxon>
        <taxon>Alphaproteobacteria</taxon>
        <taxon>Rhodobacterales</taxon>
        <taxon>Roseobacteraceae</taxon>
        <taxon>Roseivivax</taxon>
    </lineage>
</organism>
<dbReference type="EMBL" id="JAME01000006">
    <property type="protein sequence ID" value="ETX29853.1"/>
    <property type="molecule type" value="Genomic_DNA"/>
</dbReference>
<dbReference type="eggNOG" id="ENOG5030MC0">
    <property type="taxonomic scope" value="Bacteria"/>
</dbReference>
<keyword evidence="1" id="KW-0472">Membrane</keyword>
<reference evidence="2 3" key="1">
    <citation type="submission" date="2014-01" db="EMBL/GenBank/DDBJ databases">
        <title>Roseivivax isoporae LMG 25204 Genome Sequencing.</title>
        <authorList>
            <person name="Lai Q."/>
            <person name="Li G."/>
            <person name="Shao Z."/>
        </authorList>
    </citation>
    <scope>NUCLEOTIDE SEQUENCE [LARGE SCALE GENOMIC DNA]</scope>
    <source>
        <strain evidence="2 3">LMG 25204</strain>
    </source>
</reference>
<dbReference type="STRING" id="1449351.RISW2_19535"/>
<dbReference type="OrthoDB" id="7866534at2"/>
<evidence type="ECO:0000313" key="3">
    <source>
        <dbReference type="Proteomes" id="UP000023430"/>
    </source>
</evidence>
<keyword evidence="1" id="KW-0812">Transmembrane</keyword>
<comment type="caution">
    <text evidence="2">The sequence shown here is derived from an EMBL/GenBank/DDBJ whole genome shotgun (WGS) entry which is preliminary data.</text>
</comment>
<keyword evidence="3" id="KW-1185">Reference proteome</keyword>
<proteinExistence type="predicted"/>
<evidence type="ECO:0000256" key="1">
    <source>
        <dbReference type="SAM" id="Phobius"/>
    </source>
</evidence>
<gene>
    <name evidence="2" type="ORF">RISW2_19535</name>
</gene>
<sequence length="113" mass="12367">MDDSLKNFEKRHRDIRRKHRRLARGYVTRLQPNGTIVHEPSRDVSGVVAWPLMLLVATFFGFKALLLAQLGAETYASHLATLSQGNFAEQAGAVIMGADPLTRAIIAIAGAIV</sequence>
<dbReference type="AlphaFoldDB" id="X7FAV1"/>
<protein>
    <submittedName>
        <fullName evidence="2">Uncharacterized protein</fullName>
    </submittedName>
</protein>
<dbReference type="Proteomes" id="UP000023430">
    <property type="component" value="Unassembled WGS sequence"/>
</dbReference>
<evidence type="ECO:0000313" key="2">
    <source>
        <dbReference type="EMBL" id="ETX29853.1"/>
    </source>
</evidence>
<name>X7FAV1_9RHOB</name>
<accession>X7FAV1</accession>